<feature type="region of interest" description="Disordered" evidence="1">
    <location>
        <begin position="178"/>
        <end position="205"/>
    </location>
</feature>
<gene>
    <name evidence="2" type="ORF">MVI01_69630</name>
    <name evidence="3" type="ORF">SAMN04488504_102104</name>
</gene>
<proteinExistence type="predicted"/>
<feature type="compositionally biased region" description="Polar residues" evidence="1">
    <location>
        <begin position="37"/>
        <end position="47"/>
    </location>
</feature>
<comment type="caution">
    <text evidence="2">The sequence shown here is derived from an EMBL/GenBank/DDBJ whole genome shotgun (WGS) entry which is preliminary data.</text>
</comment>
<feature type="region of interest" description="Disordered" evidence="1">
    <location>
        <begin position="29"/>
        <end position="48"/>
    </location>
</feature>
<dbReference type="Proteomes" id="UP000321224">
    <property type="component" value="Unassembled WGS sequence"/>
</dbReference>
<evidence type="ECO:0000313" key="4">
    <source>
        <dbReference type="Proteomes" id="UP000198717"/>
    </source>
</evidence>
<name>A0A511HRQ6_9BACT</name>
<accession>A0A511HRQ6</accession>
<dbReference type="Proteomes" id="UP000198717">
    <property type="component" value="Unassembled WGS sequence"/>
</dbReference>
<organism evidence="2 5">
    <name type="scientific">Myxococcus virescens</name>
    <dbReference type="NCBI Taxonomy" id="83456"/>
    <lineage>
        <taxon>Bacteria</taxon>
        <taxon>Pseudomonadati</taxon>
        <taxon>Myxococcota</taxon>
        <taxon>Myxococcia</taxon>
        <taxon>Myxococcales</taxon>
        <taxon>Cystobacterineae</taxon>
        <taxon>Myxococcaceae</taxon>
        <taxon>Myxococcus</taxon>
    </lineage>
</organism>
<reference evidence="2 5" key="2">
    <citation type="submission" date="2019-07" db="EMBL/GenBank/DDBJ databases">
        <title>Whole genome shotgun sequence of Myxococcus virescens NBRC 100334.</title>
        <authorList>
            <person name="Hosoyama A."/>
            <person name="Uohara A."/>
            <person name="Ohji S."/>
            <person name="Ichikawa N."/>
        </authorList>
    </citation>
    <scope>NUCLEOTIDE SEQUENCE [LARGE SCALE GENOMIC DNA]</scope>
    <source>
        <strain evidence="2 5">NBRC 100334</strain>
    </source>
</reference>
<evidence type="ECO:0000313" key="5">
    <source>
        <dbReference type="Proteomes" id="UP000321224"/>
    </source>
</evidence>
<evidence type="ECO:0000313" key="2">
    <source>
        <dbReference type="EMBL" id="GEL75179.1"/>
    </source>
</evidence>
<reference evidence="3 4" key="1">
    <citation type="submission" date="2016-10" db="EMBL/GenBank/DDBJ databases">
        <authorList>
            <person name="Varghese N."/>
            <person name="Submissions S."/>
        </authorList>
    </citation>
    <scope>NUCLEOTIDE SEQUENCE [LARGE SCALE GENOMIC DNA]</scope>
    <source>
        <strain evidence="3 4">DSM 2260</strain>
    </source>
</reference>
<dbReference type="EMBL" id="FNAJ01000002">
    <property type="protein sequence ID" value="SDD64603.1"/>
    <property type="molecule type" value="Genomic_DNA"/>
</dbReference>
<keyword evidence="4" id="KW-1185">Reference proteome</keyword>
<dbReference type="AlphaFoldDB" id="A0A511HRQ6"/>
<sequence length="205" mass="21167">MWPTLDSLAPQVASGLWPTATATDAKASGSAGYAKTATHNPGTTLTDATVRYPQWPVDAVWPTPRASDGEKGGPGQRGSSGDLMLPSAAVQWATPVMNEDKASGYLSGDGVRRPGLRRQATSACLSGLLAPLTSTAGAESLQSPHISPRLSLNPLFVAWLMGWRWLLAGLVESTSSGCSATASSQLRPPLLSDSSGPLSLEGAEP</sequence>
<evidence type="ECO:0000313" key="3">
    <source>
        <dbReference type="EMBL" id="SDD64603.1"/>
    </source>
</evidence>
<evidence type="ECO:0000256" key="1">
    <source>
        <dbReference type="SAM" id="MobiDB-lite"/>
    </source>
</evidence>
<protein>
    <submittedName>
        <fullName evidence="2">Uncharacterized protein</fullName>
    </submittedName>
</protein>
<dbReference type="RefSeq" id="WP_244171492.1">
    <property type="nucleotide sequence ID" value="NZ_BJVY01000063.1"/>
</dbReference>
<feature type="region of interest" description="Disordered" evidence="1">
    <location>
        <begin position="59"/>
        <end position="83"/>
    </location>
</feature>
<dbReference type="EMBL" id="BJVY01000063">
    <property type="protein sequence ID" value="GEL75179.1"/>
    <property type="molecule type" value="Genomic_DNA"/>
</dbReference>